<feature type="compositionally biased region" description="Low complexity" evidence="1">
    <location>
        <begin position="325"/>
        <end position="338"/>
    </location>
</feature>
<organism evidence="3 4">
    <name type="scientific">Sediminihabitans luteus</name>
    <dbReference type="NCBI Taxonomy" id="1138585"/>
    <lineage>
        <taxon>Bacteria</taxon>
        <taxon>Bacillati</taxon>
        <taxon>Actinomycetota</taxon>
        <taxon>Actinomycetes</taxon>
        <taxon>Micrococcales</taxon>
        <taxon>Cellulomonadaceae</taxon>
        <taxon>Sediminihabitans</taxon>
    </lineage>
</organism>
<keyword evidence="2" id="KW-1133">Transmembrane helix</keyword>
<dbReference type="RefSeq" id="WP_100422273.1">
    <property type="nucleotide sequence ID" value="NZ_BOOX01000024.1"/>
</dbReference>
<dbReference type="SUPFAM" id="SSF56112">
    <property type="entry name" value="Protein kinase-like (PK-like)"/>
    <property type="match status" value="1"/>
</dbReference>
<proteinExistence type="predicted"/>
<dbReference type="OrthoDB" id="9786339at2"/>
<dbReference type="InterPro" id="IPR011009">
    <property type="entry name" value="Kinase-like_dom_sf"/>
</dbReference>
<keyword evidence="2" id="KW-0812">Transmembrane</keyword>
<feature type="compositionally biased region" description="Low complexity" evidence="1">
    <location>
        <begin position="402"/>
        <end position="421"/>
    </location>
</feature>
<feature type="region of interest" description="Disordered" evidence="1">
    <location>
        <begin position="472"/>
        <end position="506"/>
    </location>
</feature>
<feature type="compositionally biased region" description="Pro residues" evidence="1">
    <location>
        <begin position="339"/>
        <end position="355"/>
    </location>
</feature>
<feature type="compositionally biased region" description="Low complexity" evidence="1">
    <location>
        <begin position="356"/>
        <end position="390"/>
    </location>
</feature>
<evidence type="ECO:0000256" key="1">
    <source>
        <dbReference type="SAM" id="MobiDB-lite"/>
    </source>
</evidence>
<keyword evidence="2" id="KW-0472">Membrane</keyword>
<feature type="transmembrane region" description="Helical" evidence="2">
    <location>
        <begin position="439"/>
        <end position="461"/>
    </location>
</feature>
<feature type="region of interest" description="Disordered" evidence="1">
    <location>
        <begin position="258"/>
        <end position="288"/>
    </location>
</feature>
<feature type="region of interest" description="Disordered" evidence="1">
    <location>
        <begin position="305"/>
        <end position="431"/>
    </location>
</feature>
<dbReference type="EMBL" id="PGFE01000001">
    <property type="protein sequence ID" value="PJJ77988.1"/>
    <property type="molecule type" value="Genomic_DNA"/>
</dbReference>
<reference evidence="3 4" key="1">
    <citation type="submission" date="2017-11" db="EMBL/GenBank/DDBJ databases">
        <title>Genomic Encyclopedia of Archaeal and Bacterial Type Strains, Phase II (KMG-II): From Individual Species to Whole Genera.</title>
        <authorList>
            <person name="Goeker M."/>
        </authorList>
    </citation>
    <scope>NUCLEOTIDE SEQUENCE [LARGE SCALE GENOMIC DNA]</scope>
    <source>
        <strain evidence="3 4">DSM 25478</strain>
    </source>
</reference>
<dbReference type="Gene3D" id="1.10.510.10">
    <property type="entry name" value="Transferase(Phosphotransferase) domain 1"/>
    <property type="match status" value="1"/>
</dbReference>
<protein>
    <recommendedName>
        <fullName evidence="5">Protein kinase domain-containing protein</fullName>
    </recommendedName>
</protein>
<evidence type="ECO:0000313" key="3">
    <source>
        <dbReference type="EMBL" id="PJJ77988.1"/>
    </source>
</evidence>
<evidence type="ECO:0000313" key="4">
    <source>
        <dbReference type="Proteomes" id="UP000231693"/>
    </source>
</evidence>
<feature type="compositionally biased region" description="Low complexity" evidence="1">
    <location>
        <begin position="472"/>
        <end position="496"/>
    </location>
</feature>
<accession>A0A2M9D1V1</accession>
<dbReference type="AlphaFoldDB" id="A0A2M9D1V1"/>
<sequence>MSTLGPGTTLVARYRLAEPVPTDLVGVESWAAHDVVLDRPVQVNVVRGHAAPAALDAARRAALVSDHRLTRVLDVGAQDGVSYVVSERSRGLSLTQLVDASHVTPDQARSIVGEVATALDVARRRGVHHLALRPEAVRIDGTQVLVTGLGLDAGVAGTDGGSADATSRRDAVALVALLYYLLTTRWGGSSLDVPWIDPSAPRPLPAVRTDGIPADPPSDTPADLASLCRTTLATDSSDGPRTPGDVVASLEPWSTVEAAVPPTVEEPVKAPVRQSIRGGAGARPTTGRIHRAGSVALGGAAAAAGAGAAAPGTPGHGAPGHGAPGHDAGAAPADGWPTAPQPPVPPAPASLPPTFAPGGTPAATGATAPVRTSAVPPAASPAPAWSAGTPVPGAPVRTSATAPRPAAVSGSGGAPVAAAAAAGGGSSSGARKNTIDPTWITLAIVGLIVLVGLVWALANAFSGFEPALKSDAGQAQAEQPADDAAPAPETTASAAPTPTPTPEVRPEIASGEQLDPIGQSNGDTEGEHPEAVDLAIDGQPETFWYTRTYATPEFGGLKDGVGYAIELEQKAPVTTIILDTNNTGGTVEVRATSADKPTDGTVLASAPLADETELTFEATEGTSFVLWFSELPVTADGSNRVELNEILIS</sequence>
<comment type="caution">
    <text evidence="3">The sequence shown here is derived from an EMBL/GenBank/DDBJ whole genome shotgun (WGS) entry which is preliminary data.</text>
</comment>
<name>A0A2M9D1V1_9CELL</name>
<dbReference type="Proteomes" id="UP000231693">
    <property type="component" value="Unassembled WGS sequence"/>
</dbReference>
<evidence type="ECO:0000256" key="2">
    <source>
        <dbReference type="SAM" id="Phobius"/>
    </source>
</evidence>
<evidence type="ECO:0008006" key="5">
    <source>
        <dbReference type="Google" id="ProtNLM"/>
    </source>
</evidence>
<gene>
    <name evidence="3" type="ORF">CLV28_1218</name>
</gene>
<feature type="compositionally biased region" description="Gly residues" evidence="1">
    <location>
        <begin position="314"/>
        <end position="323"/>
    </location>
</feature>
<keyword evidence="4" id="KW-1185">Reference proteome</keyword>